<dbReference type="OrthoDB" id="6615390at2759"/>
<evidence type="ECO:0000313" key="3">
    <source>
        <dbReference type="Proteomes" id="UP000036403"/>
    </source>
</evidence>
<dbReference type="PROSITE" id="PS50994">
    <property type="entry name" value="INTEGRASE"/>
    <property type="match status" value="1"/>
</dbReference>
<dbReference type="Pfam" id="PF18701">
    <property type="entry name" value="DUF5641"/>
    <property type="match status" value="1"/>
</dbReference>
<proteinExistence type="predicted"/>
<dbReference type="EMBL" id="LBMM01008872">
    <property type="protein sequence ID" value="KMQ88567.1"/>
    <property type="molecule type" value="Genomic_DNA"/>
</dbReference>
<accession>A0A0J7KE50</accession>
<organism evidence="2 3">
    <name type="scientific">Lasius niger</name>
    <name type="common">Black garden ant</name>
    <dbReference type="NCBI Taxonomy" id="67767"/>
    <lineage>
        <taxon>Eukaryota</taxon>
        <taxon>Metazoa</taxon>
        <taxon>Ecdysozoa</taxon>
        <taxon>Arthropoda</taxon>
        <taxon>Hexapoda</taxon>
        <taxon>Insecta</taxon>
        <taxon>Pterygota</taxon>
        <taxon>Neoptera</taxon>
        <taxon>Endopterygota</taxon>
        <taxon>Hymenoptera</taxon>
        <taxon>Apocrita</taxon>
        <taxon>Aculeata</taxon>
        <taxon>Formicoidea</taxon>
        <taxon>Formicidae</taxon>
        <taxon>Formicinae</taxon>
        <taxon>Lasius</taxon>
        <taxon>Lasius</taxon>
    </lineage>
</organism>
<dbReference type="Proteomes" id="UP000036403">
    <property type="component" value="Unassembled WGS sequence"/>
</dbReference>
<dbReference type="PaxDb" id="67767-A0A0J7KE50"/>
<feature type="domain" description="Integrase catalytic" evidence="1">
    <location>
        <begin position="10"/>
        <end position="202"/>
    </location>
</feature>
<dbReference type="SUPFAM" id="SSF53098">
    <property type="entry name" value="Ribonuclease H-like"/>
    <property type="match status" value="1"/>
</dbReference>
<evidence type="ECO:0000313" key="2">
    <source>
        <dbReference type="EMBL" id="KMQ88567.1"/>
    </source>
</evidence>
<dbReference type="STRING" id="67767.A0A0J7KE50"/>
<evidence type="ECO:0000259" key="1">
    <source>
        <dbReference type="PROSITE" id="PS50994"/>
    </source>
</evidence>
<dbReference type="PANTHER" id="PTHR47331">
    <property type="entry name" value="PHD-TYPE DOMAIN-CONTAINING PROTEIN"/>
    <property type="match status" value="1"/>
</dbReference>
<dbReference type="InterPro" id="IPR040676">
    <property type="entry name" value="DUF5641"/>
</dbReference>
<dbReference type="AlphaFoldDB" id="A0A0J7KE50"/>
<dbReference type="InterPro" id="IPR001584">
    <property type="entry name" value="Integrase_cat-core"/>
</dbReference>
<dbReference type="GO" id="GO:0003676">
    <property type="term" value="F:nucleic acid binding"/>
    <property type="evidence" value="ECO:0007669"/>
    <property type="project" value="InterPro"/>
</dbReference>
<dbReference type="InterPro" id="IPR012337">
    <property type="entry name" value="RNaseH-like_sf"/>
</dbReference>
<dbReference type="PANTHER" id="PTHR47331:SF1">
    <property type="entry name" value="GAG-LIKE PROTEIN"/>
    <property type="match status" value="1"/>
</dbReference>
<dbReference type="InterPro" id="IPR036397">
    <property type="entry name" value="RNaseH_sf"/>
</dbReference>
<dbReference type="GO" id="GO:0015074">
    <property type="term" value="P:DNA integration"/>
    <property type="evidence" value="ECO:0007669"/>
    <property type="project" value="InterPro"/>
</dbReference>
<dbReference type="Gene3D" id="3.30.420.10">
    <property type="entry name" value="Ribonuclease H-like superfamily/Ribonuclease H"/>
    <property type="match status" value="1"/>
</dbReference>
<protein>
    <recommendedName>
        <fullName evidence="1">Integrase catalytic domain-containing protein</fullName>
    </recommendedName>
</protein>
<name>A0A0J7KE50_LASNI</name>
<reference evidence="2 3" key="1">
    <citation type="submission" date="2015-04" db="EMBL/GenBank/DDBJ databases">
        <title>Lasius niger genome sequencing.</title>
        <authorList>
            <person name="Konorov E.A."/>
            <person name="Nikitin M.A."/>
            <person name="Kirill M.V."/>
            <person name="Chang P."/>
        </authorList>
    </citation>
    <scope>NUCLEOTIDE SEQUENCE [LARGE SCALE GENOMIC DNA]</scope>
    <source>
        <tissue evidence="2">Whole</tissue>
    </source>
</reference>
<gene>
    <name evidence="2" type="ORF">RF55_11920</name>
</gene>
<sequence>MGQLPAERARPSRPFRHSGVDYAGPILLRTTKGRGYKATKGYICLFICLASRAIHLEVVSDLTSASFLAAYKRFTARRGLCQTLLSDNGTTFRGAANELRAMFKAASTFYNECAANLANQGTAWKFIPPGAPHFGGLWEASVKSVKYHLRRIIGEHKLTYEEMTTLLAQIEVCLNSRPLHALSNEPSDLTALTPGHLLIGESLLCVPEPSLLQTRMESLPSRWALLSSMRDHFWARWSKEYAHHLQQLKKWRKASPNLIVGSLVLIKNELQPPARWALARITALHTGSDGLVRAVTLRTADSTFKRPITKLCPLPVEPTPTVVDNPI</sequence>
<comment type="caution">
    <text evidence="2">The sequence shown here is derived from an EMBL/GenBank/DDBJ whole genome shotgun (WGS) entry which is preliminary data.</text>
</comment>
<keyword evidence="3" id="KW-1185">Reference proteome</keyword>